<evidence type="ECO:0000256" key="4">
    <source>
        <dbReference type="ARBA" id="ARBA00004752"/>
    </source>
</evidence>
<evidence type="ECO:0000313" key="23">
    <source>
        <dbReference type="Proteomes" id="UP000054742"/>
    </source>
</evidence>
<evidence type="ECO:0000256" key="1">
    <source>
        <dbReference type="ARBA" id="ARBA00001974"/>
    </source>
</evidence>
<protein>
    <recommendedName>
        <fullName evidence="7 20">UDP-N-acetylenolpyruvoylglucosamine reductase</fullName>
        <ecNumber evidence="6 20">1.3.1.98</ecNumber>
    </recommendedName>
    <alternativeName>
        <fullName evidence="18 20">UDP-N-acetylmuramate dehydrogenase</fullName>
    </alternativeName>
</protein>
<dbReference type="InterPro" id="IPR016169">
    <property type="entry name" value="FAD-bd_PCMH_sub2"/>
</dbReference>
<evidence type="ECO:0000256" key="3">
    <source>
        <dbReference type="ARBA" id="ARBA00004496"/>
    </source>
</evidence>
<dbReference type="UniPathway" id="UPA00219"/>
<evidence type="ECO:0000256" key="12">
    <source>
        <dbReference type="ARBA" id="ARBA00022857"/>
    </source>
</evidence>
<reference evidence="22 23" key="1">
    <citation type="submission" date="2015-11" db="EMBL/GenBank/DDBJ databases">
        <title>Genomic analysis of 38 Legionella species identifies large and diverse effector repertoires.</title>
        <authorList>
            <person name="Burstein D."/>
            <person name="Amaro F."/>
            <person name="Zusman T."/>
            <person name="Lifshitz Z."/>
            <person name="Cohen O."/>
            <person name="Gilbert J.A."/>
            <person name="Pupko T."/>
            <person name="Shuman H.A."/>
            <person name="Segal G."/>
        </authorList>
    </citation>
    <scope>NUCLEOTIDE SEQUENCE [LARGE SCALE GENOMIC DNA]</scope>
    <source>
        <strain evidence="22 23">ATCC 43878</strain>
    </source>
</reference>
<comment type="subcellular location">
    <subcellularLocation>
        <location evidence="3 20">Cytoplasm</location>
    </subcellularLocation>
</comment>
<feature type="active site" evidence="20">
    <location>
        <position position="174"/>
    </location>
</feature>
<dbReference type="Gene3D" id="3.30.43.10">
    <property type="entry name" value="Uridine Diphospho-n-acetylenolpyruvylglucosamine Reductase, domain 2"/>
    <property type="match status" value="1"/>
</dbReference>
<evidence type="ECO:0000256" key="13">
    <source>
        <dbReference type="ARBA" id="ARBA00022960"/>
    </source>
</evidence>
<comment type="pathway">
    <text evidence="4 20">Cell wall biogenesis; peptidoglycan biosynthesis.</text>
</comment>
<dbReference type="RefSeq" id="WP_238583898.1">
    <property type="nucleotide sequence ID" value="NZ_CAAAHU010000012.1"/>
</dbReference>
<evidence type="ECO:0000256" key="16">
    <source>
        <dbReference type="ARBA" id="ARBA00023306"/>
    </source>
</evidence>
<dbReference type="EC" id="1.3.1.98" evidence="6 20"/>
<dbReference type="InterPro" id="IPR016166">
    <property type="entry name" value="FAD-bd_PCMH"/>
</dbReference>
<comment type="similarity">
    <text evidence="5 20">Belongs to the MurB family.</text>
</comment>
<sequence>MSTLNKEGAVAYQGQLLIDEPLADYTTWRVGGVANKLYKPASIPDLALFLKQLPKDEPLLWLGLGSNSLIRDKGFVGTVILTQGCLKEIKLIGEDLVHVEAGVSCATMARFCARANLAGAEFWAGIPGTMGGALRMNAGCFGGETWQSVIEVETITRQGELRVRKPEEFEIAYRHVAGLQDEWFVAATCRLVKGEKEKSLRLIKELLAHRANTQPTNEYNCGSVFRNPPGNFAARLIESCGLKGKKVGGAMVSEKHANFIINQNGTALASDIESLIELVRNTVHQETSVELIREVHIIGDL</sequence>
<dbReference type="GO" id="GO:0008762">
    <property type="term" value="F:UDP-N-acetylmuramate dehydrogenase activity"/>
    <property type="evidence" value="ECO:0007669"/>
    <property type="project" value="UniProtKB-UniRule"/>
</dbReference>
<comment type="caution">
    <text evidence="22">The sequence shown here is derived from an EMBL/GenBank/DDBJ whole genome shotgun (WGS) entry which is preliminary data.</text>
</comment>
<keyword evidence="10 20" id="KW-0285">Flavoprotein</keyword>
<feature type="active site" evidence="20">
    <location>
        <position position="294"/>
    </location>
</feature>
<feature type="domain" description="FAD-binding PCMH-type" evidence="21">
    <location>
        <begin position="30"/>
        <end position="194"/>
    </location>
</feature>
<evidence type="ECO:0000256" key="11">
    <source>
        <dbReference type="ARBA" id="ARBA00022827"/>
    </source>
</evidence>
<keyword evidence="14 20" id="KW-0573">Peptidoglycan synthesis</keyword>
<dbReference type="Pfam" id="PF02873">
    <property type="entry name" value="MurB_C"/>
    <property type="match status" value="1"/>
</dbReference>
<dbReference type="Proteomes" id="UP000054742">
    <property type="component" value="Unassembled WGS sequence"/>
</dbReference>
<dbReference type="NCBIfam" id="TIGR00179">
    <property type="entry name" value="murB"/>
    <property type="match status" value="1"/>
</dbReference>
<dbReference type="PANTHER" id="PTHR21071:SF4">
    <property type="entry name" value="UDP-N-ACETYLENOLPYRUVOYLGLUCOSAMINE REDUCTASE"/>
    <property type="match status" value="1"/>
</dbReference>
<keyword evidence="16 20" id="KW-0131">Cell cycle</keyword>
<dbReference type="Gene3D" id="3.30.465.10">
    <property type="match status" value="1"/>
</dbReference>
<dbReference type="PROSITE" id="PS51387">
    <property type="entry name" value="FAD_PCMH"/>
    <property type="match status" value="1"/>
</dbReference>
<keyword evidence="11 20" id="KW-0274">FAD</keyword>
<evidence type="ECO:0000256" key="6">
    <source>
        <dbReference type="ARBA" id="ARBA00012518"/>
    </source>
</evidence>
<dbReference type="InterPro" id="IPR003170">
    <property type="entry name" value="MurB"/>
</dbReference>
<evidence type="ECO:0000256" key="18">
    <source>
        <dbReference type="ARBA" id="ARBA00031026"/>
    </source>
</evidence>
<keyword evidence="12 20" id="KW-0521">NADP</keyword>
<evidence type="ECO:0000259" key="21">
    <source>
        <dbReference type="PROSITE" id="PS51387"/>
    </source>
</evidence>
<evidence type="ECO:0000256" key="9">
    <source>
        <dbReference type="ARBA" id="ARBA00022618"/>
    </source>
</evidence>
<proteinExistence type="inferred from homology"/>
<evidence type="ECO:0000256" key="19">
    <source>
        <dbReference type="ARBA" id="ARBA00048914"/>
    </source>
</evidence>
<keyword evidence="23" id="KW-1185">Reference proteome</keyword>
<keyword evidence="15 20" id="KW-0560">Oxidoreductase</keyword>
<dbReference type="Pfam" id="PF01565">
    <property type="entry name" value="FAD_binding_4"/>
    <property type="match status" value="1"/>
</dbReference>
<evidence type="ECO:0000313" key="22">
    <source>
        <dbReference type="EMBL" id="KTC76781.1"/>
    </source>
</evidence>
<dbReference type="EMBL" id="LNXV01000036">
    <property type="protein sequence ID" value="KTC76781.1"/>
    <property type="molecule type" value="Genomic_DNA"/>
</dbReference>
<evidence type="ECO:0000256" key="15">
    <source>
        <dbReference type="ARBA" id="ARBA00023002"/>
    </source>
</evidence>
<dbReference type="InterPro" id="IPR036635">
    <property type="entry name" value="MurB_C_sf"/>
</dbReference>
<dbReference type="SUPFAM" id="SSF56194">
    <property type="entry name" value="Uridine diphospho-N-Acetylenolpyruvylglucosamine reductase, MurB, C-terminal domain"/>
    <property type="match status" value="1"/>
</dbReference>
<dbReference type="NCBIfam" id="NF010480">
    <property type="entry name" value="PRK13905.1"/>
    <property type="match status" value="1"/>
</dbReference>
<accession>A0A0W0S114</accession>
<evidence type="ECO:0000256" key="20">
    <source>
        <dbReference type="HAMAP-Rule" id="MF_00037"/>
    </source>
</evidence>
<dbReference type="STRING" id="29422.Lbru_2888"/>
<gene>
    <name evidence="20" type="primary">murB</name>
    <name evidence="22" type="ORF">Lbru_2888</name>
</gene>
<keyword evidence="17 20" id="KW-0961">Cell wall biogenesis/degradation</keyword>
<keyword evidence="9 20" id="KW-0132">Cell division</keyword>
<dbReference type="GO" id="GO:0009252">
    <property type="term" value="P:peptidoglycan biosynthetic process"/>
    <property type="evidence" value="ECO:0007669"/>
    <property type="project" value="UniProtKB-UniRule"/>
</dbReference>
<evidence type="ECO:0000256" key="8">
    <source>
        <dbReference type="ARBA" id="ARBA00022490"/>
    </source>
</evidence>
<keyword evidence="13 20" id="KW-0133">Cell shape</keyword>
<dbReference type="GO" id="GO:0071949">
    <property type="term" value="F:FAD binding"/>
    <property type="evidence" value="ECO:0007669"/>
    <property type="project" value="InterPro"/>
</dbReference>
<dbReference type="InterPro" id="IPR011601">
    <property type="entry name" value="MurB_C"/>
</dbReference>
<dbReference type="InterPro" id="IPR036318">
    <property type="entry name" value="FAD-bd_PCMH-like_sf"/>
</dbReference>
<evidence type="ECO:0000256" key="7">
    <source>
        <dbReference type="ARBA" id="ARBA00015188"/>
    </source>
</evidence>
<dbReference type="GO" id="GO:0008360">
    <property type="term" value="P:regulation of cell shape"/>
    <property type="evidence" value="ECO:0007669"/>
    <property type="project" value="UniProtKB-KW"/>
</dbReference>
<dbReference type="HAMAP" id="MF_00037">
    <property type="entry name" value="MurB"/>
    <property type="match status" value="1"/>
</dbReference>
<dbReference type="SUPFAM" id="SSF56176">
    <property type="entry name" value="FAD-binding/transporter-associated domain-like"/>
    <property type="match status" value="1"/>
</dbReference>
<dbReference type="InterPro" id="IPR006094">
    <property type="entry name" value="Oxid_FAD_bind_N"/>
</dbReference>
<dbReference type="Gene3D" id="3.90.78.10">
    <property type="entry name" value="UDP-N-acetylenolpyruvoylglucosamine reductase, C-terminal domain"/>
    <property type="match status" value="1"/>
</dbReference>
<dbReference type="GO" id="GO:0005829">
    <property type="term" value="C:cytosol"/>
    <property type="evidence" value="ECO:0007669"/>
    <property type="project" value="TreeGrafter"/>
</dbReference>
<keyword evidence="8 20" id="KW-0963">Cytoplasm</keyword>
<comment type="catalytic activity">
    <reaction evidence="19 20">
        <text>UDP-N-acetyl-alpha-D-muramate + NADP(+) = UDP-N-acetyl-3-O-(1-carboxyvinyl)-alpha-D-glucosamine + NADPH + H(+)</text>
        <dbReference type="Rhea" id="RHEA:12248"/>
        <dbReference type="ChEBI" id="CHEBI:15378"/>
        <dbReference type="ChEBI" id="CHEBI:57783"/>
        <dbReference type="ChEBI" id="CHEBI:58349"/>
        <dbReference type="ChEBI" id="CHEBI:68483"/>
        <dbReference type="ChEBI" id="CHEBI:70757"/>
        <dbReference type="EC" id="1.3.1.98"/>
    </reaction>
</comment>
<evidence type="ECO:0000256" key="10">
    <source>
        <dbReference type="ARBA" id="ARBA00022630"/>
    </source>
</evidence>
<evidence type="ECO:0000256" key="5">
    <source>
        <dbReference type="ARBA" id="ARBA00010485"/>
    </source>
</evidence>
<evidence type="ECO:0000256" key="14">
    <source>
        <dbReference type="ARBA" id="ARBA00022984"/>
    </source>
</evidence>
<feature type="active site" description="Proton donor" evidence="20">
    <location>
        <position position="223"/>
    </location>
</feature>
<evidence type="ECO:0000256" key="17">
    <source>
        <dbReference type="ARBA" id="ARBA00023316"/>
    </source>
</evidence>
<dbReference type="GO" id="GO:0051301">
    <property type="term" value="P:cell division"/>
    <property type="evidence" value="ECO:0007669"/>
    <property type="project" value="UniProtKB-KW"/>
</dbReference>
<dbReference type="InterPro" id="IPR016167">
    <property type="entry name" value="FAD-bd_PCMH_sub1"/>
</dbReference>
<evidence type="ECO:0000256" key="2">
    <source>
        <dbReference type="ARBA" id="ARBA00003921"/>
    </source>
</evidence>
<dbReference type="PATRIC" id="fig|29422.6.peg.3062"/>
<name>A0A0W0S114_9GAMM</name>
<dbReference type="PANTHER" id="PTHR21071">
    <property type="entry name" value="UDP-N-ACETYLENOLPYRUVOYLGLUCOSAMINE REDUCTASE"/>
    <property type="match status" value="1"/>
</dbReference>
<comment type="function">
    <text evidence="2 20">Cell wall formation.</text>
</comment>
<dbReference type="GO" id="GO:0071555">
    <property type="term" value="P:cell wall organization"/>
    <property type="evidence" value="ECO:0007669"/>
    <property type="project" value="UniProtKB-KW"/>
</dbReference>
<comment type="cofactor">
    <cofactor evidence="1 20">
        <name>FAD</name>
        <dbReference type="ChEBI" id="CHEBI:57692"/>
    </cofactor>
</comment>
<organism evidence="22 23">
    <name type="scientific">Legionella brunensis</name>
    <dbReference type="NCBI Taxonomy" id="29422"/>
    <lineage>
        <taxon>Bacteria</taxon>
        <taxon>Pseudomonadati</taxon>
        <taxon>Pseudomonadota</taxon>
        <taxon>Gammaproteobacteria</taxon>
        <taxon>Legionellales</taxon>
        <taxon>Legionellaceae</taxon>
        <taxon>Legionella</taxon>
    </lineage>
</organism>
<dbReference type="AlphaFoldDB" id="A0A0W0S114"/>